<keyword evidence="6" id="KW-0119">Carbohydrate metabolism</keyword>
<sequence length="449" mass="52198">MLSLKFPKDFLWGTATSAYQIEGAFNEDGKGPSIWDNFTRKKGKIKKLENGDIACDHYHKYKEDVTLLKNLNIKSYRFSVAWSRVLPSGKGQVNEKGLDFYDRLTDELLKKNILPFVTLYHWDLPQALDDLGGWYNRNTAEYFAEYTEVVVRKLGDRVKNWITLNEPWIIMAAGHLLGAHPPGKYRPFSSFKVAHNLLLAHGKSLERIRQISPKSKAGITNALSPVYSFRRDKDTPAVKRANAIMNELWLDPIYKGKYPEEIERFVLSQNKGNILDGDMKLISAKTDFLGLNHYSRMIVKKIPFPIFNFLPVLPKDREAKFTSMGWEIYPEGFYDLLKWVQKEYDNPPIYITENGESLYDRLEAGKVDDPERIDYLKNYLLSMKRAMSEGVNVKGYFVWSFLDNFEWQEGYEKQFGIVYVDRSDSSLRRIPKESAKWYAKVCKDNGFIF</sequence>
<comment type="caution">
    <text evidence="12">The sequence shown here is derived from an EMBL/GenBank/DDBJ whole genome shotgun (WGS) entry which is preliminary data.</text>
</comment>
<dbReference type="InterPro" id="IPR001360">
    <property type="entry name" value="Glyco_hydro_1"/>
</dbReference>
<evidence type="ECO:0000256" key="3">
    <source>
        <dbReference type="ARBA" id="ARBA00012744"/>
    </source>
</evidence>
<dbReference type="RefSeq" id="WP_135623604.1">
    <property type="nucleotide sequence ID" value="NZ_RQGD01000025.1"/>
</dbReference>
<dbReference type="PRINTS" id="PR00131">
    <property type="entry name" value="GLHYDRLASE1"/>
</dbReference>
<dbReference type="Pfam" id="PF00232">
    <property type="entry name" value="Glyco_hydro_1"/>
    <property type="match status" value="1"/>
</dbReference>
<keyword evidence="7 11" id="KW-0326">Glycosidase</keyword>
<keyword evidence="4 11" id="KW-0378">Hydrolase</keyword>
<feature type="binding site" evidence="10">
    <location>
        <position position="165"/>
    </location>
    <ligand>
        <name>substrate</name>
    </ligand>
</feature>
<dbReference type="PANTHER" id="PTHR10353">
    <property type="entry name" value="GLYCOSYL HYDROLASE"/>
    <property type="match status" value="1"/>
</dbReference>
<feature type="binding site" evidence="10">
    <location>
        <position position="399"/>
    </location>
    <ligand>
        <name>substrate</name>
    </ligand>
</feature>
<protein>
    <recommendedName>
        <fullName evidence="3 11">Beta-glucosidase</fullName>
        <ecNumber evidence="3 11">3.2.1.21</ecNumber>
    </recommendedName>
</protein>
<proteinExistence type="inferred from homology"/>
<feature type="binding site" evidence="10">
    <location>
        <position position="121"/>
    </location>
    <ligand>
        <name>substrate</name>
    </ligand>
</feature>
<feature type="binding site" evidence="10">
    <location>
        <begin position="406"/>
        <end position="407"/>
    </location>
    <ligand>
        <name>substrate</name>
    </ligand>
</feature>
<evidence type="ECO:0000313" key="13">
    <source>
        <dbReference type="Proteomes" id="UP000297693"/>
    </source>
</evidence>
<keyword evidence="5" id="KW-0136">Cellulose degradation</keyword>
<evidence type="ECO:0000256" key="2">
    <source>
        <dbReference type="ARBA" id="ARBA00010838"/>
    </source>
</evidence>
<feature type="active site" description="Nucleophile" evidence="9">
    <location>
        <position position="353"/>
    </location>
</feature>
<dbReference type="AlphaFoldDB" id="A0A4R9K4A4"/>
<dbReference type="InterPro" id="IPR033132">
    <property type="entry name" value="GH_1_N_CS"/>
</dbReference>
<dbReference type="InterPro" id="IPR017853">
    <property type="entry name" value="GH"/>
</dbReference>
<evidence type="ECO:0000256" key="9">
    <source>
        <dbReference type="PIRSR" id="PIRSR617736-1"/>
    </source>
</evidence>
<keyword evidence="8" id="KW-0624">Polysaccharide degradation</keyword>
<feature type="binding site" evidence="10">
    <location>
        <position position="20"/>
    </location>
    <ligand>
        <name>substrate</name>
    </ligand>
</feature>
<name>A0A4R9K4A4_9LEPT</name>
<evidence type="ECO:0000256" key="11">
    <source>
        <dbReference type="RuleBase" id="RU361175"/>
    </source>
</evidence>
<gene>
    <name evidence="12" type="ORF">EHQ58_09170</name>
</gene>
<comment type="catalytic activity">
    <reaction evidence="1 11">
        <text>Hydrolysis of terminal, non-reducing beta-D-glucosyl residues with release of beta-D-glucose.</text>
        <dbReference type="EC" id="3.2.1.21"/>
    </reaction>
</comment>
<dbReference type="FunFam" id="3.20.20.80:FF:000004">
    <property type="entry name" value="Beta-glucosidase 6-phospho-beta-glucosidase"/>
    <property type="match status" value="1"/>
</dbReference>
<organism evidence="12 13">
    <name type="scientific">Leptospira ognonensis</name>
    <dbReference type="NCBI Taxonomy" id="2484945"/>
    <lineage>
        <taxon>Bacteria</taxon>
        <taxon>Pseudomonadati</taxon>
        <taxon>Spirochaetota</taxon>
        <taxon>Spirochaetia</taxon>
        <taxon>Leptospirales</taxon>
        <taxon>Leptospiraceae</taxon>
        <taxon>Leptospira</taxon>
    </lineage>
</organism>
<evidence type="ECO:0000256" key="1">
    <source>
        <dbReference type="ARBA" id="ARBA00000448"/>
    </source>
</evidence>
<evidence type="ECO:0000256" key="4">
    <source>
        <dbReference type="ARBA" id="ARBA00022801"/>
    </source>
</evidence>
<dbReference type="SUPFAM" id="SSF51445">
    <property type="entry name" value="(Trans)glycosidases"/>
    <property type="match status" value="1"/>
</dbReference>
<dbReference type="EMBL" id="RQGD01000025">
    <property type="protein sequence ID" value="TGL59077.1"/>
    <property type="molecule type" value="Genomic_DNA"/>
</dbReference>
<keyword evidence="13" id="KW-1185">Reference proteome</keyword>
<dbReference type="GO" id="GO:0008422">
    <property type="term" value="F:beta-glucosidase activity"/>
    <property type="evidence" value="ECO:0007669"/>
    <property type="project" value="UniProtKB-EC"/>
</dbReference>
<evidence type="ECO:0000256" key="8">
    <source>
        <dbReference type="ARBA" id="ARBA00023326"/>
    </source>
</evidence>
<feature type="binding site" evidence="10">
    <location>
        <position position="294"/>
    </location>
    <ligand>
        <name>substrate</name>
    </ligand>
</feature>
<evidence type="ECO:0000256" key="5">
    <source>
        <dbReference type="ARBA" id="ARBA00023001"/>
    </source>
</evidence>
<dbReference type="Gene3D" id="3.20.20.80">
    <property type="entry name" value="Glycosidases"/>
    <property type="match status" value="1"/>
</dbReference>
<evidence type="ECO:0000256" key="6">
    <source>
        <dbReference type="ARBA" id="ARBA00023277"/>
    </source>
</evidence>
<dbReference type="EC" id="3.2.1.21" evidence="3 11"/>
<dbReference type="PANTHER" id="PTHR10353:SF36">
    <property type="entry name" value="LP05116P"/>
    <property type="match status" value="1"/>
</dbReference>
<dbReference type="Proteomes" id="UP000297693">
    <property type="component" value="Unassembled WGS sequence"/>
</dbReference>
<dbReference type="PROSITE" id="PS00653">
    <property type="entry name" value="GLYCOSYL_HYDROL_F1_2"/>
    <property type="match status" value="1"/>
</dbReference>
<reference evidence="12" key="1">
    <citation type="journal article" date="2019" name="PLoS Negl. Trop. Dis.">
        <title>Revisiting the worldwide diversity of Leptospira species in the environment.</title>
        <authorList>
            <person name="Vincent A.T."/>
            <person name="Schiettekatte O."/>
            <person name="Bourhy P."/>
            <person name="Veyrier F.J."/>
            <person name="Picardeau M."/>
        </authorList>
    </citation>
    <scope>NUCLEOTIDE SEQUENCE [LARGE SCALE GENOMIC DNA]</scope>
    <source>
        <strain evidence="12">201702476</strain>
    </source>
</reference>
<feature type="active site" description="Proton donor" evidence="9">
    <location>
        <position position="166"/>
    </location>
</feature>
<dbReference type="OrthoDB" id="9765195at2"/>
<comment type="similarity">
    <text evidence="2 11">Belongs to the glycosyl hydrolase 1 family.</text>
</comment>
<dbReference type="GO" id="GO:0030245">
    <property type="term" value="P:cellulose catabolic process"/>
    <property type="evidence" value="ECO:0007669"/>
    <property type="project" value="UniProtKB-KW"/>
</dbReference>
<dbReference type="NCBIfam" id="TIGR03356">
    <property type="entry name" value="BGL"/>
    <property type="match status" value="1"/>
</dbReference>
<dbReference type="InterPro" id="IPR017736">
    <property type="entry name" value="Glyco_hydro_1_beta-glucosidase"/>
</dbReference>
<accession>A0A4R9K4A4</accession>
<evidence type="ECO:0000256" key="7">
    <source>
        <dbReference type="ARBA" id="ARBA00023295"/>
    </source>
</evidence>
<dbReference type="GO" id="GO:0005829">
    <property type="term" value="C:cytosol"/>
    <property type="evidence" value="ECO:0007669"/>
    <property type="project" value="TreeGrafter"/>
</dbReference>
<evidence type="ECO:0000256" key="10">
    <source>
        <dbReference type="PIRSR" id="PIRSR617736-2"/>
    </source>
</evidence>
<evidence type="ECO:0000313" key="12">
    <source>
        <dbReference type="EMBL" id="TGL59077.1"/>
    </source>
</evidence>